<gene>
    <name evidence="1" type="ORF">PENDEC_c010G05580</name>
</gene>
<keyword evidence="2" id="KW-1185">Reference proteome</keyword>
<dbReference type="Gene3D" id="3.40.50.720">
    <property type="entry name" value="NAD(P)-binding Rossmann-like Domain"/>
    <property type="match status" value="1"/>
</dbReference>
<organism evidence="1 2">
    <name type="scientific">Penicillium decumbens</name>
    <dbReference type="NCBI Taxonomy" id="69771"/>
    <lineage>
        <taxon>Eukaryota</taxon>
        <taxon>Fungi</taxon>
        <taxon>Dikarya</taxon>
        <taxon>Ascomycota</taxon>
        <taxon>Pezizomycotina</taxon>
        <taxon>Eurotiomycetes</taxon>
        <taxon>Eurotiomycetidae</taxon>
        <taxon>Eurotiales</taxon>
        <taxon>Aspergillaceae</taxon>
        <taxon>Penicillium</taxon>
    </lineage>
</organism>
<dbReference type="EMBL" id="MDYL01000010">
    <property type="protein sequence ID" value="OQD74622.1"/>
    <property type="molecule type" value="Genomic_DNA"/>
</dbReference>
<name>A0A1V6PDD0_PENDC</name>
<dbReference type="AlphaFoldDB" id="A0A1V6PDD0"/>
<sequence length="164" mass="17894">MSFITVPLAPLEASDVRSPSTWQSVAVPFSGPPPAIWALLRSPLPSMGGSTSRAFEATSRSRPASLKITAVVPGIFSHDCARIITDEVSKRFNSRVDIFVNNAGATGTGTTGEMSADHIQRSLFANVQTPIMIVEDFVRRRFFQPNSRIVYISSVRPRFRGAII</sequence>
<dbReference type="Proteomes" id="UP000191522">
    <property type="component" value="Unassembled WGS sequence"/>
</dbReference>
<dbReference type="Pfam" id="PF00106">
    <property type="entry name" value="adh_short"/>
    <property type="match status" value="1"/>
</dbReference>
<dbReference type="InterPro" id="IPR002347">
    <property type="entry name" value="SDR_fam"/>
</dbReference>
<dbReference type="STRING" id="69771.A0A1V6PDD0"/>
<dbReference type="SUPFAM" id="SSF51735">
    <property type="entry name" value="NAD(P)-binding Rossmann-fold domains"/>
    <property type="match status" value="1"/>
</dbReference>
<dbReference type="OrthoDB" id="47007at2759"/>
<protein>
    <submittedName>
        <fullName evidence="1">Uncharacterized protein</fullName>
    </submittedName>
</protein>
<evidence type="ECO:0000313" key="1">
    <source>
        <dbReference type="EMBL" id="OQD74622.1"/>
    </source>
</evidence>
<proteinExistence type="predicted"/>
<dbReference type="InterPro" id="IPR036291">
    <property type="entry name" value="NAD(P)-bd_dom_sf"/>
</dbReference>
<comment type="caution">
    <text evidence="1">The sequence shown here is derived from an EMBL/GenBank/DDBJ whole genome shotgun (WGS) entry which is preliminary data.</text>
</comment>
<evidence type="ECO:0000313" key="2">
    <source>
        <dbReference type="Proteomes" id="UP000191522"/>
    </source>
</evidence>
<accession>A0A1V6PDD0</accession>
<reference evidence="2" key="1">
    <citation type="journal article" date="2017" name="Nat. Microbiol.">
        <title>Global analysis of biosynthetic gene clusters reveals vast potential of secondary metabolite production in Penicillium species.</title>
        <authorList>
            <person name="Nielsen J.C."/>
            <person name="Grijseels S."/>
            <person name="Prigent S."/>
            <person name="Ji B."/>
            <person name="Dainat J."/>
            <person name="Nielsen K.F."/>
            <person name="Frisvad J.C."/>
            <person name="Workman M."/>
            <person name="Nielsen J."/>
        </authorList>
    </citation>
    <scope>NUCLEOTIDE SEQUENCE [LARGE SCALE GENOMIC DNA]</scope>
    <source>
        <strain evidence="2">IBT 11843</strain>
    </source>
</reference>